<dbReference type="PANTHER" id="PTHR42923">
    <property type="entry name" value="PROTOPORPHYRINOGEN OXIDASE"/>
    <property type="match status" value="1"/>
</dbReference>
<organism evidence="13 14">
    <name type="scientific">Hyaloscypha bicolor E</name>
    <dbReference type="NCBI Taxonomy" id="1095630"/>
    <lineage>
        <taxon>Eukaryota</taxon>
        <taxon>Fungi</taxon>
        <taxon>Dikarya</taxon>
        <taxon>Ascomycota</taxon>
        <taxon>Pezizomycotina</taxon>
        <taxon>Leotiomycetes</taxon>
        <taxon>Helotiales</taxon>
        <taxon>Hyaloscyphaceae</taxon>
        <taxon>Hyaloscypha</taxon>
        <taxon>Hyaloscypha bicolor</taxon>
    </lineage>
</organism>
<evidence type="ECO:0000256" key="7">
    <source>
        <dbReference type="ARBA" id="ARBA00023002"/>
    </source>
</evidence>
<dbReference type="InterPro" id="IPR036188">
    <property type="entry name" value="FAD/NAD-bd_sf"/>
</dbReference>
<dbReference type="InParanoid" id="A0A2J6SLL4"/>
<keyword evidence="8 11" id="KW-0350">Heme biosynthesis</keyword>
<dbReference type="UniPathway" id="UPA00251">
    <property type="reaction ID" value="UER00324"/>
</dbReference>
<dbReference type="InterPro" id="IPR002937">
    <property type="entry name" value="Amino_oxidase"/>
</dbReference>
<dbReference type="AlphaFoldDB" id="A0A2J6SLL4"/>
<dbReference type="Pfam" id="PF01593">
    <property type="entry name" value="Amino_oxidase"/>
    <property type="match status" value="1"/>
</dbReference>
<evidence type="ECO:0000256" key="10">
    <source>
        <dbReference type="ARBA" id="ARBA00047554"/>
    </source>
</evidence>
<dbReference type="EC" id="1.3.3.4" evidence="4 11"/>
<protein>
    <recommendedName>
        <fullName evidence="4 11">Protoporphyrinogen oxidase</fullName>
        <ecNumber evidence="4 11">1.3.3.4</ecNumber>
    </recommendedName>
</protein>
<reference evidence="13 14" key="1">
    <citation type="submission" date="2016-04" db="EMBL/GenBank/DDBJ databases">
        <title>A degradative enzymes factory behind the ericoid mycorrhizal symbiosis.</title>
        <authorList>
            <consortium name="DOE Joint Genome Institute"/>
            <person name="Martino E."/>
            <person name="Morin E."/>
            <person name="Grelet G."/>
            <person name="Kuo A."/>
            <person name="Kohler A."/>
            <person name="Daghino S."/>
            <person name="Barry K."/>
            <person name="Choi C."/>
            <person name="Cichocki N."/>
            <person name="Clum A."/>
            <person name="Copeland A."/>
            <person name="Hainaut M."/>
            <person name="Haridas S."/>
            <person name="Labutti K."/>
            <person name="Lindquist E."/>
            <person name="Lipzen A."/>
            <person name="Khouja H.-R."/>
            <person name="Murat C."/>
            <person name="Ohm R."/>
            <person name="Olson A."/>
            <person name="Spatafora J."/>
            <person name="Veneault-Fourrey C."/>
            <person name="Henrissat B."/>
            <person name="Grigoriev I."/>
            <person name="Martin F."/>
            <person name="Perotto S."/>
        </authorList>
    </citation>
    <scope>NUCLEOTIDE SEQUENCE [LARGE SCALE GENOMIC DNA]</scope>
    <source>
        <strain evidence="13 14">E</strain>
    </source>
</reference>
<keyword evidence="5 11" id="KW-0285">Flavoprotein</keyword>
<dbReference type="Proteomes" id="UP000235371">
    <property type="component" value="Unassembled WGS sequence"/>
</dbReference>
<dbReference type="OrthoDB" id="438553at2759"/>
<dbReference type="SUPFAM" id="SSF51905">
    <property type="entry name" value="FAD/NAD(P)-binding domain"/>
    <property type="match status" value="1"/>
</dbReference>
<evidence type="ECO:0000256" key="1">
    <source>
        <dbReference type="ARBA" id="ARBA00002600"/>
    </source>
</evidence>
<dbReference type="Gene3D" id="3.50.50.60">
    <property type="entry name" value="FAD/NAD(P)-binding domain"/>
    <property type="match status" value="1"/>
</dbReference>
<evidence type="ECO:0000313" key="14">
    <source>
        <dbReference type="Proteomes" id="UP000235371"/>
    </source>
</evidence>
<dbReference type="SUPFAM" id="SSF54373">
    <property type="entry name" value="FAD-linked reductases, C-terminal domain"/>
    <property type="match status" value="1"/>
</dbReference>
<feature type="domain" description="Amine oxidase" evidence="12">
    <location>
        <begin position="117"/>
        <end position="589"/>
    </location>
</feature>
<dbReference type="InterPro" id="IPR004572">
    <property type="entry name" value="Protoporphyrinogen_oxidase"/>
</dbReference>
<evidence type="ECO:0000256" key="4">
    <source>
        <dbReference type="ARBA" id="ARBA00012867"/>
    </source>
</evidence>
<dbReference type="InterPro" id="IPR050464">
    <property type="entry name" value="Zeta_carotene_desat/Oxidored"/>
</dbReference>
<dbReference type="FunCoup" id="A0A2J6SLL4">
    <property type="interactions" value="528"/>
</dbReference>
<comment type="pathway">
    <text evidence="2 11">Porphyrin-containing compound metabolism; protoporphyrin-IX biosynthesis; protoporphyrin-IX from protoporphyrinogen-IX: step 1/1.</text>
</comment>
<keyword evidence="7 11" id="KW-0560">Oxidoreductase</keyword>
<comment type="function">
    <text evidence="1 11">Catalyzes the 6-electron oxidation of protoporphyrinogen-IX to form protoporphyrin-IX.</text>
</comment>
<comment type="subcellular location">
    <subcellularLocation>
        <location evidence="11">Mitochondrion inner membrane</location>
    </subcellularLocation>
</comment>
<dbReference type="GO" id="GO:0004729">
    <property type="term" value="F:oxygen-dependent protoporphyrinogen oxidase activity"/>
    <property type="evidence" value="ECO:0007669"/>
    <property type="project" value="UniProtKB-UniRule"/>
</dbReference>
<evidence type="ECO:0000256" key="8">
    <source>
        <dbReference type="ARBA" id="ARBA00023133"/>
    </source>
</evidence>
<comment type="cofactor">
    <cofactor evidence="11">
        <name>FAD</name>
        <dbReference type="ChEBI" id="CHEBI:57692"/>
    </cofactor>
    <text evidence="11">Binds 1 FAD per subunit.</text>
</comment>
<keyword evidence="14" id="KW-1185">Reference proteome</keyword>
<dbReference type="GeneID" id="36595599"/>
<evidence type="ECO:0000313" key="13">
    <source>
        <dbReference type="EMBL" id="PMD51656.1"/>
    </source>
</evidence>
<comment type="similarity">
    <text evidence="3 11">Belongs to the protoporphyrinogen/coproporphyrinogen oxidase family. Protoporphyrinogen oxidase subfamily.</text>
</comment>
<evidence type="ECO:0000259" key="12">
    <source>
        <dbReference type="Pfam" id="PF01593"/>
    </source>
</evidence>
<dbReference type="STRING" id="1095630.A0A2J6SLL4"/>
<evidence type="ECO:0000256" key="9">
    <source>
        <dbReference type="ARBA" id="ARBA00023244"/>
    </source>
</evidence>
<sequence length="609" mass="66673">MPSQLPEHAVVSLLKQCFEIPSCQAPQLRRHVFTRSSTRAVRPSASYIQHQQKCYYTQNKATYETETSPRTNSLGISLAHRQGRSQSPVFAQQQTRGYSQGSQLPERRFAVLGGGVTGLSSAHYLAQELPNAKVVVYESGDNLGGWLKSKYVNVKNGKILFEQGPRTLRPSTPASLVTLEMVEKLGLEDEVLLTSKNSDAAKNRFIYYPDHLVRMPGPGQDLYSMAWSVLTEPVFTGAFRAMLEVTRDPRPPSLEDESIASFTNRRFGGPQIGDNIVSAVIHGIYAGDIYQLSAKSIFRRLWDFEHQHGSVTEGAAVGMQSTMAKAKRDINYPETDISLRGRLKGASVYTFKEGIGQLSAALEASLRTNPNVEFKIGDRVTSVEYDTESDGISIKTALNQAPETYTQAISALSGKTLSTLTPSVLSLSSMHAVTVMVVNLYYSDPNILPERGFGYLIPRSIPFEQNPECALGVVFDSDAVQGQDTVPGTKVTVMLGGHWWDGFSSYPDEDEGAAMAKTVLRRHLKIDVEPDAVNVGLQKDCIPQYVVGHEKRMKAAHGELMQGFRGKLKVAGNSYMGVGLNDCVMAARDIVMAIKRGGGGGTGLESFKD</sequence>
<dbReference type="GO" id="GO:0006782">
    <property type="term" value="P:protoporphyrinogen IX biosynthetic process"/>
    <property type="evidence" value="ECO:0007669"/>
    <property type="project" value="UniProtKB-UniRule"/>
</dbReference>
<dbReference type="GO" id="GO:0005743">
    <property type="term" value="C:mitochondrial inner membrane"/>
    <property type="evidence" value="ECO:0007669"/>
    <property type="project" value="UniProtKB-SubCell"/>
</dbReference>
<name>A0A2J6SLL4_9HELO</name>
<evidence type="ECO:0000256" key="6">
    <source>
        <dbReference type="ARBA" id="ARBA00022827"/>
    </source>
</evidence>
<evidence type="ECO:0000256" key="2">
    <source>
        <dbReference type="ARBA" id="ARBA00005073"/>
    </source>
</evidence>
<evidence type="ECO:0000256" key="5">
    <source>
        <dbReference type="ARBA" id="ARBA00022630"/>
    </source>
</evidence>
<keyword evidence="9 11" id="KW-0627">Porphyrin biosynthesis</keyword>
<proteinExistence type="inferred from homology"/>
<dbReference type="PANTHER" id="PTHR42923:SF3">
    <property type="entry name" value="PROTOPORPHYRINOGEN OXIDASE"/>
    <property type="match status" value="1"/>
</dbReference>
<evidence type="ECO:0000256" key="11">
    <source>
        <dbReference type="RuleBase" id="RU367069"/>
    </source>
</evidence>
<comment type="catalytic activity">
    <reaction evidence="10 11">
        <text>protoporphyrinogen IX + 3 O2 = protoporphyrin IX + 3 H2O2</text>
        <dbReference type="Rhea" id="RHEA:25576"/>
        <dbReference type="ChEBI" id="CHEBI:15379"/>
        <dbReference type="ChEBI" id="CHEBI:16240"/>
        <dbReference type="ChEBI" id="CHEBI:57306"/>
        <dbReference type="ChEBI" id="CHEBI:57307"/>
        <dbReference type="EC" id="1.3.3.4"/>
    </reaction>
</comment>
<dbReference type="EMBL" id="KZ613912">
    <property type="protein sequence ID" value="PMD51656.1"/>
    <property type="molecule type" value="Genomic_DNA"/>
</dbReference>
<dbReference type="NCBIfam" id="TIGR00562">
    <property type="entry name" value="proto_IX_ox"/>
    <property type="match status" value="1"/>
</dbReference>
<keyword evidence="6 11" id="KW-0274">FAD</keyword>
<evidence type="ECO:0000256" key="3">
    <source>
        <dbReference type="ARBA" id="ARBA00010551"/>
    </source>
</evidence>
<dbReference type="RefSeq" id="XP_024728560.1">
    <property type="nucleotide sequence ID" value="XM_024887523.1"/>
</dbReference>
<gene>
    <name evidence="13" type="ORF">K444DRAFT_669394</name>
</gene>
<accession>A0A2J6SLL4</accession>